<sequence length="535" mass="53976">MKTIHGALLIGCSALALAGCGADDIASPGAGGITIPTPTPAPTPAPTPTPGTVVAAASCPTFTATGGLKDDGVLPTAQGTWRVCTLPALVDKSSSLPKVTGVIYRMNGRVDVGCDGGFKAPTSAAPVVTSTVSCANRSLTADTDVTLTVDPGVIIYGENGAEPAWMAVNRGNKLSAVGTAALPIIFTSRANVVGTATDTDQGQWGGVVLLGRGIVTDCNIGSTTGGNCERDTEGSANPARFGGADNTYNAGSLKYVQIRYSGYSLAVGKELQSLTGGGTGTGTTFDYFQSVNSSDDGSEFFGGAVNFKHYIAVNADDDSLDLDTGVIANFQYGLILQRSGNGDAFYEIDSNGNEDNAPRSKINIANFTAVQPATSSNNESNDLASILIRGNADVTLVNNVIASPANECIRLHGTSTNGSAPATLAAFATVLTCGGTGPFLGSGSYNAAATTAAFGTANGNNSAFTSTLTSTFVNGANESGVAGYANITALSSFFDNVAYIGAVSGASDVWYRGWTCDNATGNFGSNAACTSLPTA</sequence>
<evidence type="ECO:0000256" key="2">
    <source>
        <dbReference type="SAM" id="SignalP"/>
    </source>
</evidence>
<dbReference type="AlphaFoldDB" id="A0A2W5NTX2"/>
<keyword evidence="2" id="KW-0732">Signal</keyword>
<feature type="chain" id="PRO_5016017094" description="Lipoprotein" evidence="2">
    <location>
        <begin position="19"/>
        <end position="535"/>
    </location>
</feature>
<reference evidence="3 4" key="1">
    <citation type="submission" date="2017-08" db="EMBL/GenBank/DDBJ databases">
        <title>Infants hospitalized years apart are colonized by the same room-sourced microbial strains.</title>
        <authorList>
            <person name="Brooks B."/>
            <person name="Olm M.R."/>
            <person name="Firek B.A."/>
            <person name="Baker R."/>
            <person name="Thomas B.C."/>
            <person name="Morowitz M.J."/>
            <person name="Banfield J.F."/>
        </authorList>
    </citation>
    <scope>NUCLEOTIDE SEQUENCE [LARGE SCALE GENOMIC DNA]</scope>
    <source>
        <strain evidence="3">S2_005_002_R2_33</strain>
    </source>
</reference>
<feature type="compositionally biased region" description="Pro residues" evidence="1">
    <location>
        <begin position="37"/>
        <end position="49"/>
    </location>
</feature>
<dbReference type="EMBL" id="QFPX01000002">
    <property type="protein sequence ID" value="PZQ57022.1"/>
    <property type="molecule type" value="Genomic_DNA"/>
</dbReference>
<dbReference type="PANTHER" id="PTHR41339">
    <property type="entry name" value="LIPL48"/>
    <property type="match status" value="1"/>
</dbReference>
<organism evidence="3 4">
    <name type="scientific">Novosphingobium pentaromativorans</name>
    <dbReference type="NCBI Taxonomy" id="205844"/>
    <lineage>
        <taxon>Bacteria</taxon>
        <taxon>Pseudomonadati</taxon>
        <taxon>Pseudomonadota</taxon>
        <taxon>Alphaproteobacteria</taxon>
        <taxon>Sphingomonadales</taxon>
        <taxon>Sphingomonadaceae</taxon>
        <taxon>Novosphingobium</taxon>
    </lineage>
</organism>
<dbReference type="PANTHER" id="PTHR41339:SF1">
    <property type="entry name" value="SECRETED PROTEIN"/>
    <property type="match status" value="1"/>
</dbReference>
<protein>
    <recommendedName>
        <fullName evidence="5">Lipoprotein</fullName>
    </recommendedName>
</protein>
<dbReference type="Proteomes" id="UP000249082">
    <property type="component" value="Unassembled WGS sequence"/>
</dbReference>
<evidence type="ECO:0008006" key="5">
    <source>
        <dbReference type="Google" id="ProtNLM"/>
    </source>
</evidence>
<feature type="region of interest" description="Disordered" evidence="1">
    <location>
        <begin position="31"/>
        <end position="50"/>
    </location>
</feature>
<comment type="caution">
    <text evidence="3">The sequence shown here is derived from an EMBL/GenBank/DDBJ whole genome shotgun (WGS) entry which is preliminary data.</text>
</comment>
<proteinExistence type="predicted"/>
<accession>A0A2W5NTX2</accession>
<evidence type="ECO:0000313" key="3">
    <source>
        <dbReference type="EMBL" id="PZQ57022.1"/>
    </source>
</evidence>
<name>A0A2W5NTX2_9SPHN</name>
<gene>
    <name evidence="3" type="ORF">DI555_02540</name>
</gene>
<evidence type="ECO:0000256" key="1">
    <source>
        <dbReference type="SAM" id="MobiDB-lite"/>
    </source>
</evidence>
<evidence type="ECO:0000313" key="4">
    <source>
        <dbReference type="Proteomes" id="UP000249082"/>
    </source>
</evidence>
<dbReference type="PROSITE" id="PS51257">
    <property type="entry name" value="PROKAR_LIPOPROTEIN"/>
    <property type="match status" value="1"/>
</dbReference>
<feature type="signal peptide" evidence="2">
    <location>
        <begin position="1"/>
        <end position="18"/>
    </location>
</feature>